<dbReference type="Proteomes" id="UP000247551">
    <property type="component" value="Unassembled WGS sequence"/>
</dbReference>
<comment type="caution">
    <text evidence="2">The sequence shown here is derived from an EMBL/GenBank/DDBJ whole genome shotgun (WGS) entry which is preliminary data.</text>
</comment>
<dbReference type="RefSeq" id="WP_175404936.1">
    <property type="nucleotide sequence ID" value="NZ_QKLW01000002.1"/>
</dbReference>
<evidence type="ECO:0000313" key="3">
    <source>
        <dbReference type="Proteomes" id="UP000247551"/>
    </source>
</evidence>
<feature type="transmembrane region" description="Helical" evidence="1">
    <location>
        <begin position="6"/>
        <end position="28"/>
    </location>
</feature>
<evidence type="ECO:0000256" key="1">
    <source>
        <dbReference type="SAM" id="Phobius"/>
    </source>
</evidence>
<keyword evidence="3" id="KW-1185">Reference proteome</keyword>
<accession>A0A318V373</accession>
<proteinExistence type="predicted"/>
<organism evidence="2 3">
    <name type="scientific">Marinomonas alcarazii</name>
    <dbReference type="NCBI Taxonomy" id="491949"/>
    <lineage>
        <taxon>Bacteria</taxon>
        <taxon>Pseudomonadati</taxon>
        <taxon>Pseudomonadota</taxon>
        <taxon>Gammaproteobacteria</taxon>
        <taxon>Oceanospirillales</taxon>
        <taxon>Oceanospirillaceae</taxon>
        <taxon>Marinomonas</taxon>
    </lineage>
</organism>
<protein>
    <submittedName>
        <fullName evidence="2">Uncharacterized protein</fullName>
    </submittedName>
</protein>
<dbReference type="AlphaFoldDB" id="A0A318V373"/>
<dbReference type="EMBL" id="QKLW01000002">
    <property type="protein sequence ID" value="PYF83292.1"/>
    <property type="molecule type" value="Genomic_DNA"/>
</dbReference>
<keyword evidence="1" id="KW-1133">Transmembrane helix</keyword>
<keyword evidence="1" id="KW-0472">Membrane</keyword>
<keyword evidence="1" id="KW-0812">Transmembrane</keyword>
<evidence type="ECO:0000313" key="2">
    <source>
        <dbReference type="EMBL" id="PYF83292.1"/>
    </source>
</evidence>
<gene>
    <name evidence="2" type="ORF">DFP75_102388</name>
</gene>
<reference evidence="2 3" key="1">
    <citation type="submission" date="2018-06" db="EMBL/GenBank/DDBJ databases">
        <title>Genomic Encyclopedia of Type Strains, Phase III (KMG-III): the genomes of soil and plant-associated and newly described type strains.</title>
        <authorList>
            <person name="Whitman W."/>
        </authorList>
    </citation>
    <scope>NUCLEOTIDE SEQUENCE [LARGE SCALE GENOMIC DNA]</scope>
    <source>
        <strain evidence="2 3">CECT 7730</strain>
    </source>
</reference>
<name>A0A318V373_9GAMM</name>
<sequence>MQTQATIALGAFAIIFFSAALVMGLFALKKYQAHKKHLEQSKKPTKDKKPR</sequence>